<reference evidence="1 3" key="2">
    <citation type="journal article" date="2018" name="Plant J.">
        <title>The Physcomitrella patens chromosome-scale assembly reveals moss genome structure and evolution.</title>
        <authorList>
            <person name="Lang D."/>
            <person name="Ullrich K.K."/>
            <person name="Murat F."/>
            <person name="Fuchs J."/>
            <person name="Jenkins J."/>
            <person name="Haas F.B."/>
            <person name="Piednoel M."/>
            <person name="Gundlach H."/>
            <person name="Van Bel M."/>
            <person name="Meyberg R."/>
            <person name="Vives C."/>
            <person name="Morata J."/>
            <person name="Symeonidi A."/>
            <person name="Hiss M."/>
            <person name="Muchero W."/>
            <person name="Kamisugi Y."/>
            <person name="Saleh O."/>
            <person name="Blanc G."/>
            <person name="Decker E.L."/>
            <person name="van Gessel N."/>
            <person name="Grimwood J."/>
            <person name="Hayes R.D."/>
            <person name="Graham S.W."/>
            <person name="Gunter L.E."/>
            <person name="McDaniel S.F."/>
            <person name="Hoernstein S.N.W."/>
            <person name="Larsson A."/>
            <person name="Li F.W."/>
            <person name="Perroud P.F."/>
            <person name="Phillips J."/>
            <person name="Ranjan P."/>
            <person name="Rokshar D.S."/>
            <person name="Rothfels C.J."/>
            <person name="Schneider L."/>
            <person name="Shu S."/>
            <person name="Stevenson D.W."/>
            <person name="Thummler F."/>
            <person name="Tillich M."/>
            <person name="Villarreal Aguilar J.C."/>
            <person name="Widiez T."/>
            <person name="Wong G.K."/>
            <person name="Wymore A."/>
            <person name="Zhang Y."/>
            <person name="Zimmer A.D."/>
            <person name="Quatrano R.S."/>
            <person name="Mayer K.F.X."/>
            <person name="Goodstein D."/>
            <person name="Casacuberta J.M."/>
            <person name="Vandepoele K."/>
            <person name="Reski R."/>
            <person name="Cuming A.C."/>
            <person name="Tuskan G.A."/>
            <person name="Maumus F."/>
            <person name="Salse J."/>
            <person name="Schmutz J."/>
            <person name="Rensing S.A."/>
        </authorList>
    </citation>
    <scope>NUCLEOTIDE SEQUENCE [LARGE SCALE GENOMIC DNA]</scope>
    <source>
        <strain evidence="2 3">cv. Gransden 2004</strain>
    </source>
</reference>
<dbReference type="EMBL" id="ABEU02000010">
    <property type="protein sequence ID" value="PNR46952.1"/>
    <property type="molecule type" value="Genomic_DNA"/>
</dbReference>
<protein>
    <submittedName>
        <fullName evidence="1 2">Uncharacterized protein</fullName>
    </submittedName>
</protein>
<reference evidence="2" key="3">
    <citation type="submission" date="2020-12" db="UniProtKB">
        <authorList>
            <consortium name="EnsemblPlants"/>
        </authorList>
    </citation>
    <scope>IDENTIFICATION</scope>
</reference>
<dbReference type="InParanoid" id="A0A2K1JZJ7"/>
<gene>
    <name evidence="1" type="ORF">PHYPA_014072</name>
</gene>
<keyword evidence="3" id="KW-1185">Reference proteome</keyword>
<evidence type="ECO:0000313" key="1">
    <source>
        <dbReference type="EMBL" id="PNR46952.1"/>
    </source>
</evidence>
<reference evidence="1 3" key="1">
    <citation type="journal article" date="2008" name="Science">
        <title>The Physcomitrella genome reveals evolutionary insights into the conquest of land by plants.</title>
        <authorList>
            <person name="Rensing S."/>
            <person name="Lang D."/>
            <person name="Zimmer A."/>
            <person name="Terry A."/>
            <person name="Salamov A."/>
            <person name="Shapiro H."/>
            <person name="Nishiyama T."/>
            <person name="Perroud P.-F."/>
            <person name="Lindquist E."/>
            <person name="Kamisugi Y."/>
            <person name="Tanahashi T."/>
            <person name="Sakakibara K."/>
            <person name="Fujita T."/>
            <person name="Oishi K."/>
            <person name="Shin-I T."/>
            <person name="Kuroki Y."/>
            <person name="Toyoda A."/>
            <person name="Suzuki Y."/>
            <person name="Hashimoto A."/>
            <person name="Yamaguchi K."/>
            <person name="Sugano A."/>
            <person name="Kohara Y."/>
            <person name="Fujiyama A."/>
            <person name="Anterola A."/>
            <person name="Aoki S."/>
            <person name="Ashton N."/>
            <person name="Barbazuk W.B."/>
            <person name="Barker E."/>
            <person name="Bennetzen J."/>
            <person name="Bezanilla M."/>
            <person name="Blankenship R."/>
            <person name="Cho S.H."/>
            <person name="Dutcher S."/>
            <person name="Estelle M."/>
            <person name="Fawcett J.A."/>
            <person name="Gundlach H."/>
            <person name="Hanada K."/>
            <person name="Heyl A."/>
            <person name="Hicks K.A."/>
            <person name="Hugh J."/>
            <person name="Lohr M."/>
            <person name="Mayer K."/>
            <person name="Melkozernov A."/>
            <person name="Murata T."/>
            <person name="Nelson D."/>
            <person name="Pils B."/>
            <person name="Prigge M."/>
            <person name="Reiss B."/>
            <person name="Renner T."/>
            <person name="Rombauts S."/>
            <person name="Rushton P."/>
            <person name="Sanderfoot A."/>
            <person name="Schween G."/>
            <person name="Shiu S.-H."/>
            <person name="Stueber K."/>
            <person name="Theodoulou F.L."/>
            <person name="Tu H."/>
            <person name="Van de Peer Y."/>
            <person name="Verrier P.J."/>
            <person name="Waters E."/>
            <person name="Wood A."/>
            <person name="Yang L."/>
            <person name="Cove D."/>
            <person name="Cuming A."/>
            <person name="Hasebe M."/>
            <person name="Lucas S."/>
            <person name="Mishler D.B."/>
            <person name="Reski R."/>
            <person name="Grigoriev I."/>
            <person name="Quatrano R.S."/>
            <person name="Boore J.L."/>
        </authorList>
    </citation>
    <scope>NUCLEOTIDE SEQUENCE [LARGE SCALE GENOMIC DNA]</scope>
    <source>
        <strain evidence="2 3">cv. Gransden 2004</strain>
    </source>
</reference>
<dbReference type="AlphaFoldDB" id="A0A2K1JZJ7"/>
<dbReference type="Gramene" id="Pp3c10_18560V3.1">
    <property type="protein sequence ID" value="PAC:32900024.CDS.1"/>
    <property type="gene ID" value="Pp3c10_18560"/>
</dbReference>
<evidence type="ECO:0000313" key="2">
    <source>
        <dbReference type="EnsemblPlants" id="PAC:32900024.CDS.1"/>
    </source>
</evidence>
<accession>A0A2K1JZJ7</accession>
<evidence type="ECO:0000313" key="3">
    <source>
        <dbReference type="Proteomes" id="UP000006727"/>
    </source>
</evidence>
<name>A0A2K1JZJ7_PHYPA</name>
<dbReference type="Proteomes" id="UP000006727">
    <property type="component" value="Chromosome 10"/>
</dbReference>
<proteinExistence type="predicted"/>
<organism evidence="1">
    <name type="scientific">Physcomitrium patens</name>
    <name type="common">Spreading-leaved earth moss</name>
    <name type="synonym">Physcomitrella patens</name>
    <dbReference type="NCBI Taxonomy" id="3218"/>
    <lineage>
        <taxon>Eukaryota</taxon>
        <taxon>Viridiplantae</taxon>
        <taxon>Streptophyta</taxon>
        <taxon>Embryophyta</taxon>
        <taxon>Bryophyta</taxon>
        <taxon>Bryophytina</taxon>
        <taxon>Bryopsida</taxon>
        <taxon>Funariidae</taxon>
        <taxon>Funariales</taxon>
        <taxon>Funariaceae</taxon>
        <taxon>Physcomitrium</taxon>
    </lineage>
</organism>
<dbReference type="EnsemblPlants" id="Pp3c10_18560V3.1">
    <property type="protein sequence ID" value="PAC:32900024.CDS.1"/>
    <property type="gene ID" value="Pp3c10_18560"/>
</dbReference>
<sequence>MWLGFQASNFHILKNVFLFIERQVGFPLASGSCRQSTFLLLSTTVLTWPFTSLLCQNCSFRLDDELPS</sequence>